<dbReference type="EMBL" id="JBHUIO010000009">
    <property type="protein sequence ID" value="MFD2171110.1"/>
    <property type="molecule type" value="Genomic_DNA"/>
</dbReference>
<organism evidence="1 2">
    <name type="scientific">Tumebacillus lipolyticus</name>
    <dbReference type="NCBI Taxonomy" id="1280370"/>
    <lineage>
        <taxon>Bacteria</taxon>
        <taxon>Bacillati</taxon>
        <taxon>Bacillota</taxon>
        <taxon>Bacilli</taxon>
        <taxon>Bacillales</taxon>
        <taxon>Alicyclobacillaceae</taxon>
        <taxon>Tumebacillus</taxon>
    </lineage>
</organism>
<dbReference type="RefSeq" id="WP_386047662.1">
    <property type="nucleotide sequence ID" value="NZ_JBHUIO010000009.1"/>
</dbReference>
<comment type="caution">
    <text evidence="1">The sequence shown here is derived from an EMBL/GenBank/DDBJ whole genome shotgun (WGS) entry which is preliminary data.</text>
</comment>
<accession>A0ABW5A0X1</accession>
<keyword evidence="2" id="KW-1185">Reference proteome</keyword>
<proteinExistence type="predicted"/>
<dbReference type="Pfam" id="PF08863">
    <property type="entry name" value="YolD"/>
    <property type="match status" value="1"/>
</dbReference>
<gene>
    <name evidence="1" type="ORF">ACFSOY_14175</name>
</gene>
<protein>
    <submittedName>
        <fullName evidence="1">YolD-like family protein</fullName>
    </submittedName>
</protein>
<dbReference type="Proteomes" id="UP001597343">
    <property type="component" value="Unassembled WGS sequence"/>
</dbReference>
<evidence type="ECO:0000313" key="1">
    <source>
        <dbReference type="EMBL" id="MFD2171110.1"/>
    </source>
</evidence>
<sequence>MRIVDGNIFEAMRLVLPEHREVMKREAVAARRRKMPVVSEDAWSEMEYVLQEALEYQLPVAVSLFHPLEDRVLIGVPSTRNGGLFLQTAEGVDRIEMSKVLNIIACE</sequence>
<evidence type="ECO:0000313" key="2">
    <source>
        <dbReference type="Proteomes" id="UP001597343"/>
    </source>
</evidence>
<dbReference type="InterPro" id="IPR014962">
    <property type="entry name" value="YolD"/>
</dbReference>
<name>A0ABW5A0X1_9BACL</name>
<reference evidence="2" key="1">
    <citation type="journal article" date="2019" name="Int. J. Syst. Evol. Microbiol.">
        <title>The Global Catalogue of Microorganisms (GCM) 10K type strain sequencing project: providing services to taxonomists for standard genome sequencing and annotation.</title>
        <authorList>
            <consortium name="The Broad Institute Genomics Platform"/>
            <consortium name="The Broad Institute Genome Sequencing Center for Infectious Disease"/>
            <person name="Wu L."/>
            <person name="Ma J."/>
        </authorList>
    </citation>
    <scope>NUCLEOTIDE SEQUENCE [LARGE SCALE GENOMIC DNA]</scope>
    <source>
        <strain evidence="2">CGMCC 1.13574</strain>
    </source>
</reference>